<feature type="region of interest" description="Disordered" evidence="1">
    <location>
        <begin position="141"/>
        <end position="202"/>
    </location>
</feature>
<name>B2HNR4_MYCMM</name>
<organism evidence="2 3">
    <name type="scientific">Mycobacterium marinum (strain ATCC BAA-535 / M)</name>
    <dbReference type="NCBI Taxonomy" id="216594"/>
    <lineage>
        <taxon>Bacteria</taxon>
        <taxon>Bacillati</taxon>
        <taxon>Actinomycetota</taxon>
        <taxon>Actinomycetes</taxon>
        <taxon>Mycobacteriales</taxon>
        <taxon>Mycobacteriaceae</taxon>
        <taxon>Mycobacterium</taxon>
        <taxon>Mycobacterium ulcerans group</taxon>
    </lineage>
</organism>
<dbReference type="Proteomes" id="UP000001190">
    <property type="component" value="Chromosome"/>
</dbReference>
<dbReference type="AlphaFoldDB" id="B2HNR4"/>
<proteinExistence type="predicted"/>
<feature type="compositionally biased region" description="Low complexity" evidence="1">
    <location>
        <begin position="154"/>
        <end position="176"/>
    </location>
</feature>
<keyword evidence="3" id="KW-1185">Reference proteome</keyword>
<accession>B2HNR4</accession>
<evidence type="ECO:0000313" key="3">
    <source>
        <dbReference type="Proteomes" id="UP000001190"/>
    </source>
</evidence>
<evidence type="ECO:0000256" key="1">
    <source>
        <dbReference type="SAM" id="MobiDB-lite"/>
    </source>
</evidence>
<dbReference type="KEGG" id="mmi:MMAR_5463"/>
<dbReference type="HOGENOM" id="CLU_1353426_0_0_11"/>
<protein>
    <submittedName>
        <fullName evidence="2">Uncharacterized protein</fullName>
    </submittedName>
</protein>
<gene>
    <name evidence="2" type="ordered locus">MMAR_5463</name>
</gene>
<sequence length="202" mass="19209">MKAAEIEKLIAEANSFASYKSSAAVSAIGEATQNILTAEGIPASLQAPIRGRNAGDAAGKEPAVGGDSFGPGERGAAAHTPLRVGADGMGPQTGLATYVGPHVSSAGFKQAGDGIATSGGSAPSSMPLSGVGGYAPVASQACTPSSAGRNPTPAASIGGAMSSSFGSSFAQGAATGKPADAGSHSLAEGAMNAFGSTSSPSP</sequence>
<reference evidence="2 3" key="1">
    <citation type="journal article" date="2008" name="Genome Res.">
        <title>Insights from the complete genome sequence of Mycobacterium marinum on the evolution of Mycobacterium tuberculosis.</title>
        <authorList>
            <person name="Stinear T.P."/>
            <person name="Seemann T."/>
            <person name="Harrison P.F."/>
            <person name="Jenkin G.A."/>
            <person name="Davies J.K."/>
            <person name="Johnson P.D."/>
            <person name="Abdellah Z."/>
            <person name="Arrowsmith C."/>
            <person name="Chillingworth T."/>
            <person name="Churcher C."/>
            <person name="Clarke K."/>
            <person name="Cronin A."/>
            <person name="Davis P."/>
            <person name="Goodhead I."/>
            <person name="Holroyd N."/>
            <person name="Jagels K."/>
            <person name="Lord A."/>
            <person name="Moule S."/>
            <person name="Mungall K."/>
            <person name="Norbertczak H."/>
            <person name="Quail M.A."/>
            <person name="Rabbinowitsch E."/>
            <person name="Walker D."/>
            <person name="White B."/>
            <person name="Whitehead S."/>
            <person name="Small P.L."/>
            <person name="Brosch R."/>
            <person name="Ramakrishnan L."/>
            <person name="Fischbach M.A."/>
            <person name="Parkhill J."/>
            <person name="Cole S.T."/>
        </authorList>
    </citation>
    <scope>NUCLEOTIDE SEQUENCE [LARGE SCALE GENOMIC DNA]</scope>
    <source>
        <strain evidence="3">ATCC BAA-535 / M</strain>
    </source>
</reference>
<dbReference type="EMBL" id="CP000854">
    <property type="protein sequence ID" value="ACC43869.1"/>
    <property type="molecule type" value="Genomic_DNA"/>
</dbReference>
<dbReference type="STRING" id="216594.MMAR_5463"/>
<evidence type="ECO:0000313" key="2">
    <source>
        <dbReference type="EMBL" id="ACC43869.1"/>
    </source>
</evidence>